<feature type="compositionally biased region" description="Basic and acidic residues" evidence="1">
    <location>
        <begin position="116"/>
        <end position="126"/>
    </location>
</feature>
<name>A0A6A5UMM2_9PLEO</name>
<proteinExistence type="predicted"/>
<evidence type="ECO:0000313" key="2">
    <source>
        <dbReference type="EMBL" id="KAF1965924.1"/>
    </source>
</evidence>
<protein>
    <submittedName>
        <fullName evidence="2">Uncharacterized protein</fullName>
    </submittedName>
</protein>
<dbReference type="EMBL" id="ML976753">
    <property type="protein sequence ID" value="KAF1965924.1"/>
    <property type="molecule type" value="Genomic_DNA"/>
</dbReference>
<keyword evidence="3" id="KW-1185">Reference proteome</keyword>
<organism evidence="2 3">
    <name type="scientific">Bimuria novae-zelandiae CBS 107.79</name>
    <dbReference type="NCBI Taxonomy" id="1447943"/>
    <lineage>
        <taxon>Eukaryota</taxon>
        <taxon>Fungi</taxon>
        <taxon>Dikarya</taxon>
        <taxon>Ascomycota</taxon>
        <taxon>Pezizomycotina</taxon>
        <taxon>Dothideomycetes</taxon>
        <taxon>Pleosporomycetidae</taxon>
        <taxon>Pleosporales</taxon>
        <taxon>Massarineae</taxon>
        <taxon>Didymosphaeriaceae</taxon>
        <taxon>Bimuria</taxon>
    </lineage>
</organism>
<feature type="region of interest" description="Disordered" evidence="1">
    <location>
        <begin position="98"/>
        <end position="142"/>
    </location>
</feature>
<dbReference type="AlphaFoldDB" id="A0A6A5UMM2"/>
<evidence type="ECO:0000313" key="3">
    <source>
        <dbReference type="Proteomes" id="UP000800036"/>
    </source>
</evidence>
<feature type="region of interest" description="Disordered" evidence="1">
    <location>
        <begin position="1"/>
        <end position="36"/>
    </location>
</feature>
<dbReference type="Proteomes" id="UP000800036">
    <property type="component" value="Unassembled WGS sequence"/>
</dbReference>
<reference evidence="2" key="1">
    <citation type="journal article" date="2020" name="Stud. Mycol.">
        <title>101 Dothideomycetes genomes: a test case for predicting lifestyles and emergence of pathogens.</title>
        <authorList>
            <person name="Haridas S."/>
            <person name="Albert R."/>
            <person name="Binder M."/>
            <person name="Bloem J."/>
            <person name="Labutti K."/>
            <person name="Salamov A."/>
            <person name="Andreopoulos B."/>
            <person name="Baker S."/>
            <person name="Barry K."/>
            <person name="Bills G."/>
            <person name="Bluhm B."/>
            <person name="Cannon C."/>
            <person name="Castanera R."/>
            <person name="Culley D."/>
            <person name="Daum C."/>
            <person name="Ezra D."/>
            <person name="Gonzalez J."/>
            <person name="Henrissat B."/>
            <person name="Kuo A."/>
            <person name="Liang C."/>
            <person name="Lipzen A."/>
            <person name="Lutzoni F."/>
            <person name="Magnuson J."/>
            <person name="Mondo S."/>
            <person name="Nolan M."/>
            <person name="Ohm R."/>
            <person name="Pangilinan J."/>
            <person name="Park H.-J."/>
            <person name="Ramirez L."/>
            <person name="Alfaro M."/>
            <person name="Sun H."/>
            <person name="Tritt A."/>
            <person name="Yoshinaga Y."/>
            <person name="Zwiers L.-H."/>
            <person name="Turgeon B."/>
            <person name="Goodwin S."/>
            <person name="Spatafora J."/>
            <person name="Crous P."/>
            <person name="Grigoriev I."/>
        </authorList>
    </citation>
    <scope>NUCLEOTIDE SEQUENCE</scope>
    <source>
        <strain evidence="2">CBS 107.79</strain>
    </source>
</reference>
<accession>A0A6A5UMM2</accession>
<feature type="compositionally biased region" description="Basic and acidic residues" evidence="1">
    <location>
        <begin position="26"/>
        <end position="35"/>
    </location>
</feature>
<dbReference type="OrthoDB" id="3797204at2759"/>
<gene>
    <name evidence="2" type="ORF">BU23DRAFT_560624</name>
</gene>
<sequence>MHPADQHPVPSSSETRSPSRSQSRASDLRWGDPKDIPNGGYAGPVCLNCHQNWWNTWCDDSPDGCYNCQAKNEICRRPQCENLHNCQNKNCKRAHASDQFVDTYPAPKNGPKRNSKKGDDHEEPPRKRQAGLAGAEYPGLRA</sequence>
<feature type="compositionally biased region" description="Low complexity" evidence="1">
    <location>
        <begin position="8"/>
        <end position="24"/>
    </location>
</feature>
<evidence type="ECO:0000256" key="1">
    <source>
        <dbReference type="SAM" id="MobiDB-lite"/>
    </source>
</evidence>